<evidence type="ECO:0008006" key="3">
    <source>
        <dbReference type="Google" id="ProtNLM"/>
    </source>
</evidence>
<dbReference type="AlphaFoldDB" id="A0A849HFW1"/>
<keyword evidence="2" id="KW-1185">Reference proteome</keyword>
<dbReference type="Pfam" id="PF19459">
    <property type="entry name" value="DUF5996"/>
    <property type="match status" value="1"/>
</dbReference>
<organism evidence="1 2">
    <name type="scientific">Knoellia koreensis</name>
    <dbReference type="NCBI Taxonomy" id="2730921"/>
    <lineage>
        <taxon>Bacteria</taxon>
        <taxon>Bacillati</taxon>
        <taxon>Actinomycetota</taxon>
        <taxon>Actinomycetes</taxon>
        <taxon>Micrococcales</taxon>
        <taxon>Intrasporangiaceae</taxon>
        <taxon>Knoellia</taxon>
    </lineage>
</organism>
<proteinExistence type="predicted"/>
<reference evidence="1 2" key="1">
    <citation type="submission" date="2020-04" db="EMBL/GenBank/DDBJ databases">
        <title>Knoellia sp. isolate from air conditioner.</title>
        <authorList>
            <person name="Chea S."/>
            <person name="Kim D.-U."/>
        </authorList>
    </citation>
    <scope>NUCLEOTIDE SEQUENCE [LARGE SCALE GENOMIC DNA]</scope>
    <source>
        <strain evidence="1 2">DB2414S</strain>
    </source>
</reference>
<sequence length="315" mass="35434">MLGFLQGQNWPQLTVDSWTDTRETLHMWLQIVGKIQMVSTPLLNHWWNVAYEVSARGLRTRLMHEGQHGFDAEFDFLDHQLVLRGTDGATRTVALEPRTVADFYAATMDAMQSLHLECVIVPSPNEVAPAVPFAQDTEHKSYDAQAVTRYWQQLRAINRVFWLWRAGFAGKDSPVQLFWGSMDLSVVRYSGRMAPPHEGAGPPSCPPWVMAEAESRENASAGFWSGGSAEGSFYAYAYPAPDGYADGTVSAGHYDTELGEWILPYADVRTSEHPEKTLLTFLDETYGLAADLGKWDRKVLDVNPNRLDAEIYRSR</sequence>
<evidence type="ECO:0000313" key="1">
    <source>
        <dbReference type="EMBL" id="NNM45494.1"/>
    </source>
</evidence>
<dbReference type="EMBL" id="JABEPQ010000001">
    <property type="protein sequence ID" value="NNM45494.1"/>
    <property type="molecule type" value="Genomic_DNA"/>
</dbReference>
<dbReference type="InterPro" id="IPR046038">
    <property type="entry name" value="DUF5996"/>
</dbReference>
<protein>
    <recommendedName>
        <fullName evidence="3">Ava_C0101 and related proteins</fullName>
    </recommendedName>
</protein>
<name>A0A849HFW1_9MICO</name>
<gene>
    <name evidence="1" type="ORF">HJG52_05680</name>
</gene>
<evidence type="ECO:0000313" key="2">
    <source>
        <dbReference type="Proteomes" id="UP000588586"/>
    </source>
</evidence>
<dbReference type="Proteomes" id="UP000588586">
    <property type="component" value="Unassembled WGS sequence"/>
</dbReference>
<comment type="caution">
    <text evidence="1">The sequence shown here is derived from an EMBL/GenBank/DDBJ whole genome shotgun (WGS) entry which is preliminary data.</text>
</comment>
<accession>A0A849HFW1</accession>